<gene>
    <name evidence="1" type="ORF">Ctaglu_03480</name>
</gene>
<comment type="caution">
    <text evidence="1">The sequence shown here is derived from an EMBL/GenBank/DDBJ whole genome shotgun (WGS) entry which is preliminary data.</text>
</comment>
<keyword evidence="2" id="KW-1185">Reference proteome</keyword>
<reference evidence="1 2" key="1">
    <citation type="submission" date="2018-11" db="EMBL/GenBank/DDBJ databases">
        <title>Genome sequencing and assembly of Clostridium tagluense strain A121.</title>
        <authorList>
            <person name="Murakami T."/>
            <person name="Segawa T."/>
            <person name="Shcherbakova V.A."/>
            <person name="Mori H."/>
            <person name="Yoshimura Y."/>
        </authorList>
    </citation>
    <scope>NUCLEOTIDE SEQUENCE [LARGE SCALE GENOMIC DNA]</scope>
    <source>
        <strain evidence="1 2">A121</strain>
    </source>
</reference>
<evidence type="ECO:0008006" key="3">
    <source>
        <dbReference type="Google" id="ProtNLM"/>
    </source>
</evidence>
<dbReference type="AlphaFoldDB" id="A0A401UGQ2"/>
<sequence>MTSDILNVSIDKTENVPLILGGTTNFIISIKNLSSSIKLYNLSIFITTPDGMTVSTATQSITSSVKNSDGGYSYSWINLKDLAPLEISYSFNVTVKAGTKFKSGTTIPFGYIFNGFTVTCQVDTMPRGNYDIGNQRITNGVIMSFKAVRFSCSIGTSGKVLKGAGTTVLLNDYSKVYTANNTFVNNTISSSLVNINILIPDGIRYIGNISSSGTDANLLKNPTISTVLINDKLYTQIYFGAIALSVGSNTSVSFNYAAWNKYNNNTGNLIYHGTAFKLIVNMASSEDIVENSVTFYAMDLIITTTVNKVTTDVLQSIQYSYVYSVCQYYDIQNISVKYILPDGISFVSSSVTPTSVIDNPTLKGYELIYNFPLAMRNSQNTVTINAKVDSYYRYKLIGSIPLPVVAFDSFVSIASISGTLIQLLIIVTDSASASSSIGLGKITKTFLKGYYENGTAKTFNALAPGDFAEYKLTYDASTLSAIQKQVYLDDFFPLSADPIDGLIYTYTGYKPYGLSPQLIEPHGVDFNYGDIPGKSLSTITFKVPIFILGSSSQNNNLFKLSGSNTDGFGYSARTQVLINIGIPNIQLTKSITGINSSGVKAGEIYSYTVKITNTNTLGTETDAFNFQLSDSLSEWFTVNQSSINVTGTGSYRNPYIDEKGIQLNIDKLAPGQILTLNYSVTINNTLAPGLTILTTAANTNPYSQLDNPLSYQYTNQNKSASVTIYSPNIILTKSNNSSLFKVNSTITYTITVTIPQGTVVYDAYVKDILPSGGQIYTGPAYRNGIVITPTVSGNSVTFPSEGFIDALKDAKTLTYILNCKITNSNKSIGVTTSVQTNNYQVLYKQKLSGSYLTISKNLSVTINHPNIVLNLSAKDLTTSIIYNQSGPINTNSIIQFTLVFSNNSSIALVNGKVDIPLSSNFPFTSINTTLLCTASYDSVNKKIVMLIPSLDKGVSGLISFTVAPLSNLKSGIAITTQAAAVQYYNDISTKLYSGEKSNAIALSLSPGVSLLPMSYNKIDDSTSFQVTKPGYIATIINVFQNTGGGYDDYTLEIKPVALPYTLSINNTKIADILANTAYSADLEILKNVAPETIKTITITATIPIKSQLGTRYDFVITTRSKTSPFPQKTVLNIDPI</sequence>
<dbReference type="PANTHER" id="PTHR34819:SF3">
    <property type="entry name" value="CELL SURFACE PROTEIN"/>
    <property type="match status" value="1"/>
</dbReference>
<organism evidence="1 2">
    <name type="scientific">Clostridium tagluense</name>
    <dbReference type="NCBI Taxonomy" id="360422"/>
    <lineage>
        <taxon>Bacteria</taxon>
        <taxon>Bacillati</taxon>
        <taxon>Bacillota</taxon>
        <taxon>Clostridia</taxon>
        <taxon>Eubacteriales</taxon>
        <taxon>Clostridiaceae</taxon>
        <taxon>Clostridium</taxon>
    </lineage>
</organism>
<dbReference type="OrthoDB" id="1757427at2"/>
<dbReference type="RefSeq" id="WP_124997462.1">
    <property type="nucleotide sequence ID" value="NZ_BHYK01000002.1"/>
</dbReference>
<protein>
    <recommendedName>
        <fullName evidence="3">DUF11 domain-containing protein</fullName>
    </recommendedName>
</protein>
<evidence type="ECO:0000313" key="1">
    <source>
        <dbReference type="EMBL" id="GCD08725.1"/>
    </source>
</evidence>
<evidence type="ECO:0000313" key="2">
    <source>
        <dbReference type="Proteomes" id="UP000287872"/>
    </source>
</evidence>
<dbReference type="Proteomes" id="UP000287872">
    <property type="component" value="Unassembled WGS sequence"/>
</dbReference>
<dbReference type="InterPro" id="IPR051172">
    <property type="entry name" value="Chlamydia_OmcB"/>
</dbReference>
<dbReference type="EMBL" id="BHYK01000002">
    <property type="protein sequence ID" value="GCD08725.1"/>
    <property type="molecule type" value="Genomic_DNA"/>
</dbReference>
<dbReference type="PANTHER" id="PTHR34819">
    <property type="entry name" value="LARGE CYSTEINE-RICH PERIPLASMIC PROTEIN OMCB"/>
    <property type="match status" value="1"/>
</dbReference>
<accession>A0A401UGQ2</accession>
<name>A0A401UGQ2_9CLOT</name>
<proteinExistence type="predicted"/>